<dbReference type="InterPro" id="IPR000792">
    <property type="entry name" value="Tscrpt_reg_LuxR_C"/>
</dbReference>
<dbReference type="RefSeq" id="WP_079701507.1">
    <property type="nucleotide sequence ID" value="NZ_FUYR01000001.1"/>
</dbReference>
<dbReference type="InterPro" id="IPR016032">
    <property type="entry name" value="Sig_transdc_resp-reg_C-effctor"/>
</dbReference>
<dbReference type="Proteomes" id="UP000189981">
    <property type="component" value="Unassembled WGS sequence"/>
</dbReference>
<evidence type="ECO:0000256" key="2">
    <source>
        <dbReference type="ARBA" id="ARBA00023125"/>
    </source>
</evidence>
<dbReference type="OrthoDB" id="965844at2"/>
<name>A0A1T5AT62_9SPHI</name>
<dbReference type="SUPFAM" id="SSF46894">
    <property type="entry name" value="C-terminal effector domain of the bipartite response regulators"/>
    <property type="match status" value="1"/>
</dbReference>
<sequence length="226" mass="25943">MKTYTGRASLDEQIGIIAAGSALLPGAVIVHSIKDWTVTWMSDYGLKGLQISLKEVTSLSAEEYYSRFFNEEDSKDYVPKILGLLERNNDDEIVTYFQQVRISGKIGWTWHMSSSRIFMRDEHGEPLYTVTISFPIDAMHHMTSKAARVLEENNFLRQNFQKYSRLSARECEVLKELALGKSSGETAAELFISLSTVETHRKNIRKKLETNSYYELCQYARSFDLI</sequence>
<dbReference type="PANTHER" id="PTHR44688:SF16">
    <property type="entry name" value="DNA-BINDING TRANSCRIPTIONAL ACTIVATOR DEVR_DOSR"/>
    <property type="match status" value="1"/>
</dbReference>
<keyword evidence="1" id="KW-0805">Transcription regulation</keyword>
<protein>
    <submittedName>
        <fullName evidence="5">Regulatory protein, luxR family</fullName>
    </submittedName>
</protein>
<evidence type="ECO:0000259" key="4">
    <source>
        <dbReference type="PROSITE" id="PS50043"/>
    </source>
</evidence>
<dbReference type="PANTHER" id="PTHR44688">
    <property type="entry name" value="DNA-BINDING TRANSCRIPTIONAL ACTIVATOR DEVR_DOSR"/>
    <property type="match status" value="1"/>
</dbReference>
<dbReference type="Gene3D" id="1.10.10.10">
    <property type="entry name" value="Winged helix-like DNA-binding domain superfamily/Winged helix DNA-binding domain"/>
    <property type="match status" value="1"/>
</dbReference>
<organism evidence="5 6">
    <name type="scientific">Daejeonella lutea</name>
    <dbReference type="NCBI Taxonomy" id="572036"/>
    <lineage>
        <taxon>Bacteria</taxon>
        <taxon>Pseudomonadati</taxon>
        <taxon>Bacteroidota</taxon>
        <taxon>Sphingobacteriia</taxon>
        <taxon>Sphingobacteriales</taxon>
        <taxon>Sphingobacteriaceae</taxon>
        <taxon>Daejeonella</taxon>
    </lineage>
</organism>
<dbReference type="GO" id="GO:0003677">
    <property type="term" value="F:DNA binding"/>
    <property type="evidence" value="ECO:0007669"/>
    <property type="project" value="UniProtKB-KW"/>
</dbReference>
<evidence type="ECO:0000313" key="6">
    <source>
        <dbReference type="Proteomes" id="UP000189981"/>
    </source>
</evidence>
<accession>A0A1T5AT62</accession>
<dbReference type="InterPro" id="IPR036388">
    <property type="entry name" value="WH-like_DNA-bd_sf"/>
</dbReference>
<feature type="domain" description="HTH luxR-type" evidence="4">
    <location>
        <begin position="159"/>
        <end position="224"/>
    </location>
</feature>
<dbReference type="STRING" id="572036.SAMN05661099_0985"/>
<keyword evidence="2" id="KW-0238">DNA-binding</keyword>
<evidence type="ECO:0000313" key="5">
    <source>
        <dbReference type="EMBL" id="SKB37763.1"/>
    </source>
</evidence>
<evidence type="ECO:0000256" key="1">
    <source>
        <dbReference type="ARBA" id="ARBA00023015"/>
    </source>
</evidence>
<proteinExistence type="predicted"/>
<gene>
    <name evidence="5" type="ORF">SAMN05661099_0985</name>
</gene>
<dbReference type="EMBL" id="FUYR01000001">
    <property type="protein sequence ID" value="SKB37763.1"/>
    <property type="molecule type" value="Genomic_DNA"/>
</dbReference>
<dbReference type="PRINTS" id="PR00038">
    <property type="entry name" value="HTHLUXR"/>
</dbReference>
<reference evidence="6" key="1">
    <citation type="submission" date="2017-02" db="EMBL/GenBank/DDBJ databases">
        <authorList>
            <person name="Varghese N."/>
            <person name="Submissions S."/>
        </authorList>
    </citation>
    <scope>NUCLEOTIDE SEQUENCE [LARGE SCALE GENOMIC DNA]</scope>
    <source>
        <strain evidence="6">DSM 22385</strain>
    </source>
</reference>
<dbReference type="AlphaFoldDB" id="A0A1T5AT62"/>
<keyword evidence="3" id="KW-0804">Transcription</keyword>
<dbReference type="CDD" id="cd06170">
    <property type="entry name" value="LuxR_C_like"/>
    <property type="match status" value="1"/>
</dbReference>
<dbReference type="SMART" id="SM00421">
    <property type="entry name" value="HTH_LUXR"/>
    <property type="match status" value="1"/>
</dbReference>
<evidence type="ECO:0000256" key="3">
    <source>
        <dbReference type="ARBA" id="ARBA00023163"/>
    </source>
</evidence>
<keyword evidence="6" id="KW-1185">Reference proteome</keyword>
<dbReference type="GO" id="GO:0006355">
    <property type="term" value="P:regulation of DNA-templated transcription"/>
    <property type="evidence" value="ECO:0007669"/>
    <property type="project" value="InterPro"/>
</dbReference>
<dbReference type="PROSITE" id="PS50043">
    <property type="entry name" value="HTH_LUXR_2"/>
    <property type="match status" value="1"/>
</dbReference>
<dbReference type="Pfam" id="PF00196">
    <property type="entry name" value="GerE"/>
    <property type="match status" value="1"/>
</dbReference>